<comment type="caution">
    <text evidence="4">The sequence shown here is derived from an EMBL/GenBank/DDBJ whole genome shotgun (WGS) entry which is preliminary data.</text>
</comment>
<keyword evidence="1" id="KW-0175">Coiled coil</keyword>
<reference evidence="4 5" key="1">
    <citation type="submission" date="2018-01" db="EMBL/GenBank/DDBJ databases">
        <title>Draft genome of the strawberry crown rot pathogen Phytophthora cactorum.</title>
        <authorList>
            <person name="Armitage A.D."/>
            <person name="Lysoe E."/>
            <person name="Nellist C.F."/>
            <person name="Harrison R.J."/>
            <person name="Brurberg M.B."/>
        </authorList>
    </citation>
    <scope>NUCLEOTIDE SEQUENCE [LARGE SCALE GENOMIC DNA]</scope>
    <source>
        <strain evidence="4 5">10300</strain>
    </source>
</reference>
<keyword evidence="5" id="KW-1185">Reference proteome</keyword>
<gene>
    <name evidence="3" type="ORF">JG687_00019235</name>
    <name evidence="4" type="ORF">PC110_g2488</name>
</gene>
<dbReference type="OrthoDB" id="122912at2759"/>
<protein>
    <recommendedName>
        <fullName evidence="6">RxLR effector protein</fullName>
    </recommendedName>
</protein>
<name>A0A329SZL4_9STRA</name>
<evidence type="ECO:0000313" key="4">
    <source>
        <dbReference type="EMBL" id="RAW41326.1"/>
    </source>
</evidence>
<dbReference type="AlphaFoldDB" id="A0A329SZL4"/>
<evidence type="ECO:0008006" key="6">
    <source>
        <dbReference type="Google" id="ProtNLM"/>
    </source>
</evidence>
<evidence type="ECO:0000313" key="5">
    <source>
        <dbReference type="Proteomes" id="UP000251314"/>
    </source>
</evidence>
<proteinExistence type="predicted"/>
<keyword evidence="2" id="KW-0732">Signal</keyword>
<feature type="chain" id="PRO_5036061798" description="RxLR effector protein" evidence="2">
    <location>
        <begin position="30"/>
        <end position="214"/>
    </location>
</feature>
<feature type="coiled-coil region" evidence="1">
    <location>
        <begin position="85"/>
        <end position="145"/>
    </location>
</feature>
<evidence type="ECO:0000313" key="3">
    <source>
        <dbReference type="EMBL" id="KAG6942144.1"/>
    </source>
</evidence>
<organism evidence="4 5">
    <name type="scientific">Phytophthora cactorum</name>
    <dbReference type="NCBI Taxonomy" id="29920"/>
    <lineage>
        <taxon>Eukaryota</taxon>
        <taxon>Sar</taxon>
        <taxon>Stramenopiles</taxon>
        <taxon>Oomycota</taxon>
        <taxon>Peronosporomycetes</taxon>
        <taxon>Peronosporales</taxon>
        <taxon>Peronosporaceae</taxon>
        <taxon>Phytophthora</taxon>
    </lineage>
</organism>
<dbReference type="EMBL" id="JAENGZ010003120">
    <property type="protein sequence ID" value="KAG6942144.1"/>
    <property type="molecule type" value="Genomic_DNA"/>
</dbReference>
<reference evidence="3" key="2">
    <citation type="submission" date="2021-01" db="EMBL/GenBank/DDBJ databases">
        <title>Phytophthora aleatoria, a newly-described species from Pinus radiata is distinct from Phytophthora cactorum isolates based on comparative genomics.</title>
        <authorList>
            <person name="Mcdougal R."/>
            <person name="Panda P."/>
            <person name="Williams N."/>
            <person name="Studholme D.J."/>
        </authorList>
    </citation>
    <scope>NUCLEOTIDE SEQUENCE</scope>
    <source>
        <strain evidence="3">NZFS 3830</strain>
    </source>
</reference>
<dbReference type="Proteomes" id="UP000251314">
    <property type="component" value="Unassembled WGS sequence"/>
</dbReference>
<feature type="signal peptide" evidence="2">
    <location>
        <begin position="1"/>
        <end position="29"/>
    </location>
</feature>
<accession>A0A329SZL4</accession>
<dbReference type="Proteomes" id="UP000688947">
    <property type="component" value="Unassembled WGS sequence"/>
</dbReference>
<dbReference type="VEuPathDB" id="FungiDB:PC110_g2488"/>
<sequence>MPLIMRPYKTLLLALAFLFTLQCHLLASADSLDFASNNQNGIRSLRTAETNGEERGLIDGLRSELSIMKLNWAARQKMSPEEKFIAKKAKELSKLENNLAKTTGKLNAKAAKAQQKLDEQAIKAEQKLAAKKAKAQQQLEVLQEKEIAKLAKQAAKEDKTYNQWLLANKTPEDIYKKFKFEKDAKKGIDPTTNANFKHYENYLYIYYARYPNLK</sequence>
<evidence type="ECO:0000256" key="2">
    <source>
        <dbReference type="SAM" id="SignalP"/>
    </source>
</evidence>
<evidence type="ECO:0000256" key="1">
    <source>
        <dbReference type="SAM" id="Coils"/>
    </source>
</evidence>
<dbReference type="EMBL" id="MJFZ01000032">
    <property type="protein sequence ID" value="RAW41326.1"/>
    <property type="molecule type" value="Genomic_DNA"/>
</dbReference>